<keyword evidence="5" id="KW-0378">Hydrolase</keyword>
<feature type="region of interest" description="Disordered" evidence="9">
    <location>
        <begin position="665"/>
        <end position="686"/>
    </location>
</feature>
<dbReference type="InterPro" id="IPR001736">
    <property type="entry name" value="PLipase_D/transphosphatidylase"/>
</dbReference>
<dbReference type="GO" id="GO:0035091">
    <property type="term" value="F:phosphatidylinositol binding"/>
    <property type="evidence" value="ECO:0007669"/>
    <property type="project" value="InterPro"/>
</dbReference>
<feature type="compositionally biased region" description="Basic and acidic residues" evidence="9">
    <location>
        <begin position="747"/>
        <end position="768"/>
    </location>
</feature>
<dbReference type="Gene3D" id="3.30.870.10">
    <property type="entry name" value="Endonuclease Chain A"/>
    <property type="match status" value="2"/>
</dbReference>
<dbReference type="GO" id="GO:0060627">
    <property type="term" value="P:regulation of vesicle-mediated transport"/>
    <property type="evidence" value="ECO:0007669"/>
    <property type="project" value="TreeGrafter"/>
</dbReference>
<feature type="compositionally biased region" description="Basic and acidic residues" evidence="9">
    <location>
        <begin position="247"/>
        <end position="258"/>
    </location>
</feature>
<dbReference type="Proteomes" id="UP001328107">
    <property type="component" value="Unassembled WGS sequence"/>
</dbReference>
<gene>
    <name evidence="12" type="ORF">PMAYCL1PPCAC_06885</name>
</gene>
<feature type="domain" description="PLD phosphodiesterase" evidence="10">
    <location>
        <begin position="571"/>
        <end position="598"/>
    </location>
</feature>
<dbReference type="CDD" id="cd09138">
    <property type="entry name" value="PLDc_vPLD1_2_yPLD_like_1"/>
    <property type="match status" value="1"/>
</dbReference>
<dbReference type="GO" id="GO:0004630">
    <property type="term" value="F:phospholipase D activity"/>
    <property type="evidence" value="ECO:0007669"/>
    <property type="project" value="UniProtKB-EC"/>
</dbReference>
<evidence type="ECO:0000256" key="9">
    <source>
        <dbReference type="SAM" id="MobiDB-lite"/>
    </source>
</evidence>
<evidence type="ECO:0000256" key="8">
    <source>
        <dbReference type="SAM" id="Coils"/>
    </source>
</evidence>
<feature type="coiled-coil region" evidence="8">
    <location>
        <begin position="146"/>
        <end position="213"/>
    </location>
</feature>
<dbReference type="InterPro" id="IPR001683">
    <property type="entry name" value="PX_dom"/>
</dbReference>
<evidence type="ECO:0000256" key="7">
    <source>
        <dbReference type="ARBA" id="ARBA00023098"/>
    </source>
</evidence>
<proteinExistence type="inferred from homology"/>
<dbReference type="PANTHER" id="PTHR18896:SF76">
    <property type="entry name" value="PHOSPHOLIPASE"/>
    <property type="match status" value="1"/>
</dbReference>
<evidence type="ECO:0000256" key="6">
    <source>
        <dbReference type="ARBA" id="ARBA00022963"/>
    </source>
</evidence>
<evidence type="ECO:0000313" key="12">
    <source>
        <dbReference type="EMBL" id="GMR36690.1"/>
    </source>
</evidence>
<keyword evidence="13" id="KW-1185">Reference proteome</keyword>
<keyword evidence="4" id="KW-0677">Repeat</keyword>
<evidence type="ECO:0000256" key="4">
    <source>
        <dbReference type="ARBA" id="ARBA00022737"/>
    </source>
</evidence>
<evidence type="ECO:0000259" key="11">
    <source>
        <dbReference type="PROSITE" id="PS50195"/>
    </source>
</evidence>
<dbReference type="Gene3D" id="3.30.1520.10">
    <property type="entry name" value="Phox-like domain"/>
    <property type="match status" value="1"/>
</dbReference>
<dbReference type="PROSITE" id="PS50195">
    <property type="entry name" value="PX"/>
    <property type="match status" value="1"/>
</dbReference>
<dbReference type="SMART" id="SM00155">
    <property type="entry name" value="PLDc"/>
    <property type="match status" value="2"/>
</dbReference>
<dbReference type="FunFam" id="3.30.870.10:FF:000054">
    <property type="entry name" value="Phospholipase"/>
    <property type="match status" value="1"/>
</dbReference>
<dbReference type="PIRSF" id="PIRSF009376">
    <property type="entry name" value="Phospholipase_D_euk"/>
    <property type="match status" value="1"/>
</dbReference>
<feature type="compositionally biased region" description="Low complexity" evidence="9">
    <location>
        <begin position="837"/>
        <end position="848"/>
    </location>
</feature>
<evidence type="ECO:0000313" key="13">
    <source>
        <dbReference type="Proteomes" id="UP001328107"/>
    </source>
</evidence>
<dbReference type="InterPro" id="IPR016555">
    <property type="entry name" value="PLipase_D_euk"/>
</dbReference>
<dbReference type="SMART" id="SM00312">
    <property type="entry name" value="PX"/>
    <property type="match status" value="1"/>
</dbReference>
<organism evidence="12 13">
    <name type="scientific">Pristionchus mayeri</name>
    <dbReference type="NCBI Taxonomy" id="1317129"/>
    <lineage>
        <taxon>Eukaryota</taxon>
        <taxon>Metazoa</taxon>
        <taxon>Ecdysozoa</taxon>
        <taxon>Nematoda</taxon>
        <taxon>Chromadorea</taxon>
        <taxon>Rhabditida</taxon>
        <taxon>Rhabditina</taxon>
        <taxon>Diplogasteromorpha</taxon>
        <taxon>Diplogasteroidea</taxon>
        <taxon>Neodiplogasteridae</taxon>
        <taxon>Pristionchus</taxon>
    </lineage>
</organism>
<protein>
    <recommendedName>
        <fullName evidence="3">phospholipase D</fullName>
        <ecNumber evidence="3">3.1.4.4</ecNumber>
    </recommendedName>
</protein>
<dbReference type="InterPro" id="IPR036871">
    <property type="entry name" value="PX_dom_sf"/>
</dbReference>
<dbReference type="GO" id="GO:0006654">
    <property type="term" value="P:phosphatidic acid biosynthetic process"/>
    <property type="evidence" value="ECO:0007669"/>
    <property type="project" value="InterPro"/>
</dbReference>
<evidence type="ECO:0000259" key="10">
    <source>
        <dbReference type="PROSITE" id="PS50035"/>
    </source>
</evidence>
<sequence length="1346" mass="154059">FKGMNTAEGTAEEAEKEERNGDVIEIPLNENGSVDGYSSGEEILYCDCIAAALSQSLPGTPGRKGIIPYTSVYESQTEARKRGYWIPGVPVNAKISKVEKNTDRIHFINLYWYTIDLEHGPYKWSVRRNFKDFTMLNNRLRAHRAAERLRAPMRRAQERVDELLENVGLDLVPDHKEDCPYYKKERAARKEKIEILEREMDAFQLNGEEKEKAKRAPLAMQESVKEEQWNKSIEQAVQSGILSEEEGGGKGEEGEAKKSKVQKRRRMAHHLPHLPLIPEGMVSDHEQRRQEMENWLQMVLHIPMDRNHHETAEFLEVSRFSFVNDLGGKSIEGFVKKRPGGARVLVSWKQCCVRYMVPWSKRWLMVRDSFVAYMDPRTEEIRLVLLMDKDFQVMAGGKEVYGIPEGLVIMNTQHELQLKCRRVVDTLEYKRVIEAAMAAHSGAIWLEPHRFGSTYPVREKSYVKWFVDARPFMSQAADMMELAREEIFIADWWLSPEIYMKRPATEGTKWRLDQILKRKAEQGVKIFVLMYKEMEMALGLNSIYTKKTLQALHPNIKVMRHPDHNLSNGTFFWAHHEKLIVVDQLVAFVGGVDLCFGRWDDHEHLLTDLGSVQFAGNHALTAPASSDFGLLRGMRQLASAPLTLSPLGLEEHEEVPKGDSAVIARNEETERGKGGGGREEVDEIDGTAHSITKITITDVEGVKRDPVEYEEKVEEEIVYTEKGTNRPIVTILKKTRRAKSASSASSTKEETSEKERERPSTTLNDEKGRKRKQSRRAQSAQIRRDQGGDSVHAKGYAPSMIERNVKEGMDLATATQMYKEYVESGVIQKEKGRAQTPPLSSSKKNPLSRTVEKLKTNRAKRRWKQVLDTDDVNGEYELEWLRLKKEEADGGSVCLETVEVDGLGGGTKLWVGKDYVNYIHKDFIEVDLPFNDFIDRGVTPRMPWHDIHSVTFGVPARDVARHFIQRWNATKTEKLKEYPEYPYLLPKSYESVRVPRFFKNMSQNCTVQVIRSVSKWSALVNKTEDSIQQAYLSLIANSKHFIYIENQFFVSMIDSNDVYNEICNVICQRVLRAHREKTNYRVYIIIPLMPGFEGDVGAPGGSSLQAVLHWTYVSLSRGPNSLFEKLKQSIEDPSQYISVCSLRTHDVLCKRLVSELIYVHCKLLIVDDEHTIIGSANINDRSQAGNRDSEVCLLISDTQREKSVMDGKPFEAGTFARSLRIRCMQEHLGLLPDCKRPAKFRFDVSLDDPVTDSFYVDVWQKTAKLNTTIYEEVFRAYPTDQVESFEELRKWTQQMSLAEYSPQQAEEKLRDVNGVLVEFPMNFLINAKLTPGITSKEGLVPSSVFT</sequence>
<keyword evidence="7" id="KW-0443">Lipid metabolism</keyword>
<name>A0AAN4ZGQ3_9BILA</name>
<dbReference type="PANTHER" id="PTHR18896">
    <property type="entry name" value="PHOSPHOLIPASE D"/>
    <property type="match status" value="1"/>
</dbReference>
<dbReference type="GO" id="GO:0009395">
    <property type="term" value="P:phospholipid catabolic process"/>
    <property type="evidence" value="ECO:0007669"/>
    <property type="project" value="TreeGrafter"/>
</dbReference>
<feature type="domain" description="PX" evidence="11">
    <location>
        <begin position="91"/>
        <end position="321"/>
    </location>
</feature>
<dbReference type="CDD" id="cd01254">
    <property type="entry name" value="PH_PLD"/>
    <property type="match status" value="1"/>
</dbReference>
<dbReference type="EMBL" id="BTRK01000002">
    <property type="protein sequence ID" value="GMR36690.1"/>
    <property type="molecule type" value="Genomic_DNA"/>
</dbReference>
<feature type="region of interest" description="Disordered" evidence="9">
    <location>
        <begin position="730"/>
        <end position="799"/>
    </location>
</feature>
<feature type="region of interest" description="Disordered" evidence="9">
    <location>
        <begin position="242"/>
        <end position="264"/>
    </location>
</feature>
<comment type="catalytic activity">
    <reaction evidence="1">
        <text>a 1,2-diacyl-sn-glycero-3-phosphocholine + H2O = a 1,2-diacyl-sn-glycero-3-phosphate + choline + H(+)</text>
        <dbReference type="Rhea" id="RHEA:14445"/>
        <dbReference type="ChEBI" id="CHEBI:15354"/>
        <dbReference type="ChEBI" id="CHEBI:15377"/>
        <dbReference type="ChEBI" id="CHEBI:15378"/>
        <dbReference type="ChEBI" id="CHEBI:57643"/>
        <dbReference type="ChEBI" id="CHEBI:58608"/>
        <dbReference type="EC" id="3.1.4.4"/>
    </reaction>
</comment>
<evidence type="ECO:0000256" key="2">
    <source>
        <dbReference type="ARBA" id="ARBA00008664"/>
    </source>
</evidence>
<evidence type="ECO:0000256" key="5">
    <source>
        <dbReference type="ARBA" id="ARBA00022801"/>
    </source>
</evidence>
<dbReference type="EC" id="3.1.4.4" evidence="3"/>
<dbReference type="SUPFAM" id="SSF64268">
    <property type="entry name" value="PX domain"/>
    <property type="match status" value="2"/>
</dbReference>
<dbReference type="FunFam" id="3.30.870.10:FF:000050">
    <property type="entry name" value="Phospholipase"/>
    <property type="match status" value="1"/>
</dbReference>
<dbReference type="Pfam" id="PF00614">
    <property type="entry name" value="PLDc"/>
    <property type="match status" value="2"/>
</dbReference>
<dbReference type="InterPro" id="IPR015679">
    <property type="entry name" value="PLipase_D_fam"/>
</dbReference>
<comment type="similarity">
    <text evidence="2">Belongs to the phospholipase D family.</text>
</comment>
<reference evidence="13" key="1">
    <citation type="submission" date="2022-10" db="EMBL/GenBank/DDBJ databases">
        <title>Genome assembly of Pristionchus species.</title>
        <authorList>
            <person name="Yoshida K."/>
            <person name="Sommer R.J."/>
        </authorList>
    </citation>
    <scope>NUCLEOTIDE SEQUENCE [LARGE SCALE GENOMIC DNA]</scope>
    <source>
        <strain evidence="13">RS5460</strain>
    </source>
</reference>
<keyword evidence="6" id="KW-0442">Lipid degradation</keyword>
<keyword evidence="8" id="KW-0175">Coiled coil</keyword>
<evidence type="ECO:0000256" key="1">
    <source>
        <dbReference type="ARBA" id="ARBA00000798"/>
    </source>
</evidence>
<feature type="region of interest" description="Disordered" evidence="9">
    <location>
        <begin position="1"/>
        <end position="22"/>
    </location>
</feature>
<dbReference type="SUPFAM" id="SSF56024">
    <property type="entry name" value="Phospholipase D/nuclease"/>
    <property type="match status" value="3"/>
</dbReference>
<dbReference type="CDD" id="cd09141">
    <property type="entry name" value="PLDc_vPLD1_2_yPLD_like_2"/>
    <property type="match status" value="1"/>
</dbReference>
<feature type="region of interest" description="Disordered" evidence="9">
    <location>
        <begin position="829"/>
        <end position="848"/>
    </location>
</feature>
<feature type="non-terminal residue" evidence="12">
    <location>
        <position position="1"/>
    </location>
</feature>
<feature type="domain" description="PLD phosphodiesterase" evidence="10">
    <location>
        <begin position="1155"/>
        <end position="1182"/>
    </location>
</feature>
<dbReference type="PROSITE" id="PS50035">
    <property type="entry name" value="PLD"/>
    <property type="match status" value="2"/>
</dbReference>
<accession>A0AAN4ZGQ3</accession>
<dbReference type="GO" id="GO:0035556">
    <property type="term" value="P:intracellular signal transduction"/>
    <property type="evidence" value="ECO:0007669"/>
    <property type="project" value="InterPro"/>
</dbReference>
<evidence type="ECO:0000256" key="3">
    <source>
        <dbReference type="ARBA" id="ARBA00012027"/>
    </source>
</evidence>
<comment type="caution">
    <text evidence="12">The sequence shown here is derived from an EMBL/GenBank/DDBJ whole genome shotgun (WGS) entry which is preliminary data.</text>
</comment>
<feature type="compositionally biased region" description="Basic and acidic residues" evidence="9">
    <location>
        <begin position="665"/>
        <end position="679"/>
    </location>
</feature>